<feature type="compositionally biased region" description="Pro residues" evidence="1">
    <location>
        <begin position="298"/>
        <end position="310"/>
    </location>
</feature>
<evidence type="ECO:0000256" key="2">
    <source>
        <dbReference type="SAM" id="Phobius"/>
    </source>
</evidence>
<accession>A0ABR3JJY8</accession>
<feature type="compositionally biased region" description="Basic residues" evidence="1">
    <location>
        <begin position="363"/>
        <end position="380"/>
    </location>
</feature>
<protein>
    <recommendedName>
        <fullName evidence="5">Proteophosphoglycan ppg4</fullName>
    </recommendedName>
</protein>
<evidence type="ECO:0000256" key="1">
    <source>
        <dbReference type="SAM" id="MobiDB-lite"/>
    </source>
</evidence>
<comment type="caution">
    <text evidence="3">The sequence shown here is derived from an EMBL/GenBank/DDBJ whole genome shotgun (WGS) entry which is preliminary data.</text>
</comment>
<feature type="region of interest" description="Disordered" evidence="1">
    <location>
        <begin position="262"/>
        <end position="310"/>
    </location>
</feature>
<evidence type="ECO:0000313" key="4">
    <source>
        <dbReference type="Proteomes" id="UP001556367"/>
    </source>
</evidence>
<reference evidence="4" key="1">
    <citation type="submission" date="2024-06" db="EMBL/GenBank/DDBJ databases">
        <title>Multi-omics analyses provide insights into the biosynthesis of the anticancer antibiotic pleurotin in Hohenbuehelia grisea.</title>
        <authorList>
            <person name="Weaver J.A."/>
            <person name="Alberti F."/>
        </authorList>
    </citation>
    <scope>NUCLEOTIDE SEQUENCE [LARGE SCALE GENOMIC DNA]</scope>
    <source>
        <strain evidence="4">T-177</strain>
    </source>
</reference>
<feature type="compositionally biased region" description="Basic and acidic residues" evidence="1">
    <location>
        <begin position="322"/>
        <end position="336"/>
    </location>
</feature>
<proteinExistence type="predicted"/>
<evidence type="ECO:0000313" key="3">
    <source>
        <dbReference type="EMBL" id="KAL0955465.1"/>
    </source>
</evidence>
<feature type="transmembrane region" description="Helical" evidence="2">
    <location>
        <begin position="48"/>
        <end position="73"/>
    </location>
</feature>
<feature type="compositionally biased region" description="Low complexity" evidence="1">
    <location>
        <begin position="451"/>
        <end position="493"/>
    </location>
</feature>
<evidence type="ECO:0008006" key="5">
    <source>
        <dbReference type="Google" id="ProtNLM"/>
    </source>
</evidence>
<keyword evidence="4" id="KW-1185">Reference proteome</keyword>
<feature type="region of interest" description="Disordered" evidence="1">
    <location>
        <begin position="542"/>
        <end position="654"/>
    </location>
</feature>
<sequence length="722" mass="76845">MRGPDPLVYGPTSTGTDVPPLMPAIASRSKQEPDQRSAQTSSLGAPSIVGIVLASIVVCALLISAAIAIIRNFRSRGVAHMRFFKRFDNTESARGLLRSSPGYGADTERGKGSTPSLITDATRSSSPSMSTRKVGPRGLSIDTSIFPSFMNPSWRPGNSKSRGAEEASYSPLMDTLLEKEHEEGLTSSERFALLKSAALPPHPVAEPVEPALQSGGQPDVIYFSMTTPLTSGLDPSKSEEPAGLREALASLAKLNIASAMSPTSPYSAAIPSSVGPYSSHPTGSSGSVFSFPPTSSFPLPPNAEPVPPLPVSAYAKHDLFKRRAMEGEDNRRDLRPRNAFADSRGRSAHASRSQPHTGPTRRERSKSKSRKKSLRVRRAPVARLQHQVRPLPPIRIQQTESRRAVHFAGPRALKSQMPKPRPVLMKPLTESPTSSFSLEPQPPEDNPYNSPPLQSSSSSLSGSTSSVSSPPQLSFSSSSISSPSESSAPNTPSALTSAFRMSVLSSAHPTFASEVATLPPGILSFEEFASLPGISAFSTRESAVQKLPPTPPEFATTAPLRLSASKLQVPSGRSTPPMFGPRSRSGSVSSTNSDLQLGLRGPRAMPRTHSRESSLSRSSLVSQAAPVQRTSDRVSLRDASRAEPSGQQIQGPRGGLYEVNAQRAPATVSPPADWVPAPYVAARSDTSVAAEIMFPGKGREPKRRVVSGPRASLRDSQFTAPR</sequence>
<dbReference type="Proteomes" id="UP001556367">
    <property type="component" value="Unassembled WGS sequence"/>
</dbReference>
<feature type="compositionally biased region" description="Low complexity" evidence="1">
    <location>
        <begin position="281"/>
        <end position="297"/>
    </location>
</feature>
<gene>
    <name evidence="3" type="ORF">HGRIS_001706</name>
</gene>
<feature type="region of interest" description="Disordered" evidence="1">
    <location>
        <begin position="322"/>
        <end position="493"/>
    </location>
</feature>
<feature type="region of interest" description="Disordered" evidence="1">
    <location>
        <begin position="695"/>
        <end position="722"/>
    </location>
</feature>
<organism evidence="3 4">
    <name type="scientific">Hohenbuehelia grisea</name>
    <dbReference type="NCBI Taxonomy" id="104357"/>
    <lineage>
        <taxon>Eukaryota</taxon>
        <taxon>Fungi</taxon>
        <taxon>Dikarya</taxon>
        <taxon>Basidiomycota</taxon>
        <taxon>Agaricomycotina</taxon>
        <taxon>Agaricomycetes</taxon>
        <taxon>Agaricomycetidae</taxon>
        <taxon>Agaricales</taxon>
        <taxon>Pleurotineae</taxon>
        <taxon>Pleurotaceae</taxon>
        <taxon>Hohenbuehelia</taxon>
    </lineage>
</organism>
<keyword evidence="2" id="KW-1133">Transmembrane helix</keyword>
<feature type="compositionally biased region" description="Low complexity" evidence="1">
    <location>
        <begin position="583"/>
        <end position="593"/>
    </location>
</feature>
<feature type="compositionally biased region" description="Polar residues" evidence="1">
    <location>
        <begin position="565"/>
        <end position="574"/>
    </location>
</feature>
<feature type="region of interest" description="Disordered" evidence="1">
    <location>
        <begin position="1"/>
        <end position="41"/>
    </location>
</feature>
<feature type="region of interest" description="Disordered" evidence="1">
    <location>
        <begin position="97"/>
        <end position="137"/>
    </location>
</feature>
<keyword evidence="2" id="KW-0812">Transmembrane</keyword>
<dbReference type="EMBL" id="JASNQZ010000006">
    <property type="protein sequence ID" value="KAL0955465.1"/>
    <property type="molecule type" value="Genomic_DNA"/>
</dbReference>
<keyword evidence="2" id="KW-0472">Membrane</keyword>
<name>A0ABR3JJY8_9AGAR</name>
<feature type="compositionally biased region" description="Polar residues" evidence="1">
    <location>
        <begin position="113"/>
        <end position="131"/>
    </location>
</feature>
<feature type="compositionally biased region" description="Basic and acidic residues" evidence="1">
    <location>
        <begin position="630"/>
        <end position="641"/>
    </location>
</feature>